<dbReference type="Pfam" id="PF00933">
    <property type="entry name" value="Glyco_hydro_3"/>
    <property type="match status" value="1"/>
</dbReference>
<keyword evidence="4" id="KW-0732">Signal</keyword>
<dbReference type="InterPro" id="IPR013783">
    <property type="entry name" value="Ig-like_fold"/>
</dbReference>
<dbReference type="SMART" id="SM01217">
    <property type="entry name" value="Fn3_like"/>
    <property type="match status" value="1"/>
</dbReference>
<protein>
    <recommendedName>
        <fullName evidence="3">beta-glucosidase</fullName>
        <ecNumber evidence="3">3.2.1.21</ecNumber>
    </recommendedName>
</protein>
<dbReference type="InterPro" id="IPR026891">
    <property type="entry name" value="Fn3-like"/>
</dbReference>
<dbReference type="PRINTS" id="PR00133">
    <property type="entry name" value="GLHYDRLASE3"/>
</dbReference>
<organism evidence="8 9">
    <name type="scientific">Neorhodopirellula lusitana</name>
    <dbReference type="NCBI Taxonomy" id="445327"/>
    <lineage>
        <taxon>Bacteria</taxon>
        <taxon>Pseudomonadati</taxon>
        <taxon>Planctomycetota</taxon>
        <taxon>Planctomycetia</taxon>
        <taxon>Pirellulales</taxon>
        <taxon>Pirellulaceae</taxon>
        <taxon>Neorhodopirellula</taxon>
    </lineage>
</organism>
<sequence length="753" mass="81917">MTKSIDDVEQLLSRMGLDEKIGQLNLVNPGGQVLTGAVASVDVDRKIREGRVGMMFGTASLDQRRDIQSICLSQTRLGIPMLFASDVIHGYRTALPLPIALACSWDTDLVRRAAHLSATEARADGIDLTFAPMVDVTRDPRWGRVAEGFGESSKLASVMSAAMVEGFQGDQGNNGTLLDVDRMAACVKHFAGYGAADGGREYASVNLGPIELHETHLPPFKSAIEAGVKALMPGFHALDRIPVTAHPDLLVEVLREAWRFDGLIISDYTAIAELIAHGLGDASDVAAAAMKATVDIDMVGETYEQQLSQLVRDKRVSSESIDMACRRVLTLKYELGLFEDPMRYLDPQRAKETIGGSTILREAREMVSRCCVLLRNEQNVLPLSIEKMNAQSTAPSIAIIGPLADDRSNLPGTWSVSADVDGCVSLHDGVRKWVGDDVRIETARGCNLTDSPQLAERLNVFGETVTIDERPIDAMVDEAVQVARSCDVVLLAIGEAKEHAGECSSRTELSLSQSTQTLARRLREAGRPIVWVVFSGRPLVLTECIDQADAVLYVWYGGSLSGPGIADVIFGKTNPSGRLCMSLPRSVGQIPVHHDALPTGRPLPKDVVFEKFKSCYLDESNDPLFPFGFGLTYSSVAYDRPSVTTSVADGDVTVFAELVVTNTGERSCEEVVQCYLHGPAAPVSRPVWKLHDFRRVTLRPGESKTVRFQVDPEAWAFFAGRRIGEMRWERCHGEARIGIGPNAAELVSTNVAV</sequence>
<dbReference type="InterPro" id="IPR036962">
    <property type="entry name" value="Glyco_hydro_3_N_sf"/>
</dbReference>
<evidence type="ECO:0000313" key="8">
    <source>
        <dbReference type="EMBL" id="SMP61499.1"/>
    </source>
</evidence>
<keyword evidence="9" id="KW-1185">Reference proteome</keyword>
<feature type="domain" description="Fibronectin type III-like" evidence="7">
    <location>
        <begin position="670"/>
        <end position="743"/>
    </location>
</feature>
<dbReference type="PANTHER" id="PTHR30620">
    <property type="entry name" value="PERIPLASMIC BETA-GLUCOSIDASE-RELATED"/>
    <property type="match status" value="1"/>
</dbReference>
<dbReference type="InterPro" id="IPR051915">
    <property type="entry name" value="Cellulose_Degrad_GH3"/>
</dbReference>
<reference evidence="8 9" key="1">
    <citation type="submission" date="2017-05" db="EMBL/GenBank/DDBJ databases">
        <authorList>
            <person name="Varghese N."/>
            <person name="Submissions S."/>
        </authorList>
    </citation>
    <scope>NUCLEOTIDE SEQUENCE [LARGE SCALE GENOMIC DNA]</scope>
    <source>
        <strain evidence="8 9">DSM 25457</strain>
    </source>
</reference>
<keyword evidence="5" id="KW-0378">Hydrolase</keyword>
<dbReference type="Gene3D" id="3.40.50.1700">
    <property type="entry name" value="Glycoside hydrolase family 3 C-terminal domain"/>
    <property type="match status" value="1"/>
</dbReference>
<name>A0ABY1QA68_9BACT</name>
<dbReference type="EMBL" id="FXUG01000007">
    <property type="protein sequence ID" value="SMP61499.1"/>
    <property type="molecule type" value="Genomic_DNA"/>
</dbReference>
<dbReference type="RefSeq" id="WP_283433184.1">
    <property type="nucleotide sequence ID" value="NZ_FXUG01000007.1"/>
</dbReference>
<dbReference type="Pfam" id="PF14310">
    <property type="entry name" value="Fn3-like"/>
    <property type="match status" value="1"/>
</dbReference>
<evidence type="ECO:0000313" key="9">
    <source>
        <dbReference type="Proteomes" id="UP001158067"/>
    </source>
</evidence>
<proteinExistence type="inferred from homology"/>
<evidence type="ECO:0000256" key="1">
    <source>
        <dbReference type="ARBA" id="ARBA00000448"/>
    </source>
</evidence>
<dbReference type="SUPFAM" id="SSF51445">
    <property type="entry name" value="(Trans)glycosidases"/>
    <property type="match status" value="1"/>
</dbReference>
<evidence type="ECO:0000259" key="7">
    <source>
        <dbReference type="SMART" id="SM01217"/>
    </source>
</evidence>
<dbReference type="InterPro" id="IPR002772">
    <property type="entry name" value="Glyco_hydro_3_C"/>
</dbReference>
<keyword evidence="6" id="KW-0326">Glycosidase</keyword>
<dbReference type="InterPro" id="IPR017853">
    <property type="entry name" value="GH"/>
</dbReference>
<comment type="caution">
    <text evidence="8">The sequence shown here is derived from an EMBL/GenBank/DDBJ whole genome shotgun (WGS) entry which is preliminary data.</text>
</comment>
<evidence type="ECO:0000256" key="6">
    <source>
        <dbReference type="ARBA" id="ARBA00023295"/>
    </source>
</evidence>
<evidence type="ECO:0000256" key="2">
    <source>
        <dbReference type="ARBA" id="ARBA00005336"/>
    </source>
</evidence>
<evidence type="ECO:0000256" key="5">
    <source>
        <dbReference type="ARBA" id="ARBA00022801"/>
    </source>
</evidence>
<dbReference type="NCBIfam" id="NF011678">
    <property type="entry name" value="PRK15098.1"/>
    <property type="match status" value="1"/>
</dbReference>
<dbReference type="Pfam" id="PF01915">
    <property type="entry name" value="Glyco_hydro_3_C"/>
    <property type="match status" value="1"/>
</dbReference>
<comment type="similarity">
    <text evidence="2">Belongs to the glycosyl hydrolase 3 family.</text>
</comment>
<dbReference type="InterPro" id="IPR001764">
    <property type="entry name" value="Glyco_hydro_3_N"/>
</dbReference>
<dbReference type="Gene3D" id="3.20.20.300">
    <property type="entry name" value="Glycoside hydrolase, family 3, N-terminal domain"/>
    <property type="match status" value="1"/>
</dbReference>
<dbReference type="InterPro" id="IPR036881">
    <property type="entry name" value="Glyco_hydro_3_C_sf"/>
</dbReference>
<evidence type="ECO:0000256" key="3">
    <source>
        <dbReference type="ARBA" id="ARBA00012744"/>
    </source>
</evidence>
<dbReference type="SUPFAM" id="SSF52279">
    <property type="entry name" value="Beta-D-glucan exohydrolase, C-terminal domain"/>
    <property type="match status" value="1"/>
</dbReference>
<gene>
    <name evidence="8" type="ORF">SAMN06265222_107107</name>
</gene>
<dbReference type="PANTHER" id="PTHR30620:SF16">
    <property type="entry name" value="LYSOSOMAL BETA GLUCOSIDASE"/>
    <property type="match status" value="1"/>
</dbReference>
<evidence type="ECO:0000256" key="4">
    <source>
        <dbReference type="ARBA" id="ARBA00022729"/>
    </source>
</evidence>
<dbReference type="Proteomes" id="UP001158067">
    <property type="component" value="Unassembled WGS sequence"/>
</dbReference>
<comment type="catalytic activity">
    <reaction evidence="1">
        <text>Hydrolysis of terminal, non-reducing beta-D-glucosyl residues with release of beta-D-glucose.</text>
        <dbReference type="EC" id="3.2.1.21"/>
    </reaction>
</comment>
<dbReference type="EC" id="3.2.1.21" evidence="3"/>
<accession>A0ABY1QA68</accession>
<dbReference type="Gene3D" id="2.60.40.10">
    <property type="entry name" value="Immunoglobulins"/>
    <property type="match status" value="1"/>
</dbReference>